<dbReference type="Gene3D" id="1.10.10.10">
    <property type="entry name" value="Winged helix-like DNA-binding domain superfamily/Winged helix DNA-binding domain"/>
    <property type="match status" value="1"/>
</dbReference>
<dbReference type="PANTHER" id="PTHR30537">
    <property type="entry name" value="HTH-TYPE TRANSCRIPTIONAL REGULATOR"/>
    <property type="match status" value="1"/>
</dbReference>
<dbReference type="InterPro" id="IPR058163">
    <property type="entry name" value="LysR-type_TF_proteobact-type"/>
</dbReference>
<feature type="domain" description="HTH lysR-type" evidence="5">
    <location>
        <begin position="25"/>
        <end position="80"/>
    </location>
</feature>
<name>A4YB78_SHEPC</name>
<dbReference type="CDD" id="cd08422">
    <property type="entry name" value="PBP2_CrgA_like"/>
    <property type="match status" value="1"/>
</dbReference>
<dbReference type="GO" id="GO:0043565">
    <property type="term" value="F:sequence-specific DNA binding"/>
    <property type="evidence" value="ECO:0007669"/>
    <property type="project" value="TreeGrafter"/>
</dbReference>
<dbReference type="PROSITE" id="PS50931">
    <property type="entry name" value="HTH_LYSR"/>
    <property type="match status" value="1"/>
</dbReference>
<dbReference type="FunFam" id="1.10.10.10:FF:000001">
    <property type="entry name" value="LysR family transcriptional regulator"/>
    <property type="match status" value="1"/>
</dbReference>
<dbReference type="InterPro" id="IPR036388">
    <property type="entry name" value="WH-like_DNA-bd_sf"/>
</dbReference>
<dbReference type="Pfam" id="PF03466">
    <property type="entry name" value="LysR_substrate"/>
    <property type="match status" value="1"/>
</dbReference>
<dbReference type="KEGG" id="spc:Sputcn32_3502"/>
<dbReference type="Gene3D" id="3.40.190.290">
    <property type="match status" value="1"/>
</dbReference>
<gene>
    <name evidence="6" type="ordered locus">Sputcn32_3502</name>
</gene>
<keyword evidence="4" id="KW-0804">Transcription</keyword>
<dbReference type="DNASU" id="5080537"/>
<protein>
    <submittedName>
        <fullName evidence="6">Transcriptional regulator, LysR family</fullName>
    </submittedName>
</protein>
<sequence length="342" mass="38058">MLQLTQVRIWVITFKSYLRMNKNMIKGMIVFATIAEKGSMSAAAQQLNLSSSAVSQQVTKLEMDMGISLFHRNTRNLTLTEAGSLFYENCRKVISIVDSTEQKLNNLKGIPSGELKIAAPVGFGGGLLSEPFQYLLATHPQISLNLVMQDGPIDIVNDGIDLAICIGPLSDSNLIARHLADWRMLLCTSPDYLPMHHNIKHPSELAAFNRINHNYTKGELLTHHPSLECFELTGQRISVNNMQTLIQLTLDGLGYAALPEPEVLDYLDKGVLVPLLPEWSFNTYSVYSVTSARDRQPAKVKEALNALSQYFSQTDFNHADQLKGGSYQTEHIKSGKEHRLGT</sequence>
<reference evidence="6" key="1">
    <citation type="submission" date="2007-04" db="EMBL/GenBank/DDBJ databases">
        <title>Complete sequence of Shewanella putrefaciens CN-32.</title>
        <authorList>
            <consortium name="US DOE Joint Genome Institute"/>
            <person name="Copeland A."/>
            <person name="Lucas S."/>
            <person name="Lapidus A."/>
            <person name="Barry K."/>
            <person name="Detter J.C."/>
            <person name="Glavina del Rio T."/>
            <person name="Hammon N."/>
            <person name="Israni S."/>
            <person name="Dalin E."/>
            <person name="Tice H."/>
            <person name="Pitluck S."/>
            <person name="Chain P."/>
            <person name="Malfatti S."/>
            <person name="Shin M."/>
            <person name="Vergez L."/>
            <person name="Schmutz J."/>
            <person name="Larimer F."/>
            <person name="Land M."/>
            <person name="Hauser L."/>
            <person name="Kyrpides N."/>
            <person name="Mikhailova N."/>
            <person name="Romine M.F."/>
            <person name="Fredrickson J."/>
            <person name="Tiedje J."/>
            <person name="Richardson P."/>
        </authorList>
    </citation>
    <scope>NUCLEOTIDE SEQUENCE [LARGE SCALE GENOMIC DNA]</scope>
    <source>
        <strain evidence="6">CN-32</strain>
    </source>
</reference>
<dbReference type="PANTHER" id="PTHR30537:SF30">
    <property type="entry name" value="TRANSCRIPTIONAL REGULATOR-RELATED"/>
    <property type="match status" value="1"/>
</dbReference>
<dbReference type="InterPro" id="IPR005119">
    <property type="entry name" value="LysR_subst-bd"/>
</dbReference>
<keyword evidence="3" id="KW-0238">DNA-binding</keyword>
<evidence type="ECO:0000256" key="1">
    <source>
        <dbReference type="ARBA" id="ARBA00009437"/>
    </source>
</evidence>
<dbReference type="HOGENOM" id="CLU_039613_16_2_6"/>
<dbReference type="SUPFAM" id="SSF53850">
    <property type="entry name" value="Periplasmic binding protein-like II"/>
    <property type="match status" value="1"/>
</dbReference>
<proteinExistence type="inferred from homology"/>
<dbReference type="InterPro" id="IPR036390">
    <property type="entry name" value="WH_DNA-bd_sf"/>
</dbReference>
<dbReference type="SUPFAM" id="SSF46785">
    <property type="entry name" value="Winged helix' DNA-binding domain"/>
    <property type="match status" value="1"/>
</dbReference>
<evidence type="ECO:0000259" key="5">
    <source>
        <dbReference type="PROSITE" id="PS50931"/>
    </source>
</evidence>
<evidence type="ECO:0000256" key="3">
    <source>
        <dbReference type="ARBA" id="ARBA00023125"/>
    </source>
</evidence>
<evidence type="ECO:0000256" key="4">
    <source>
        <dbReference type="ARBA" id="ARBA00023163"/>
    </source>
</evidence>
<organism evidence="6">
    <name type="scientific">Shewanella putrefaciens (strain CN-32 / ATCC BAA-453)</name>
    <dbReference type="NCBI Taxonomy" id="319224"/>
    <lineage>
        <taxon>Bacteria</taxon>
        <taxon>Pseudomonadati</taxon>
        <taxon>Pseudomonadota</taxon>
        <taxon>Gammaproteobacteria</taxon>
        <taxon>Alteromonadales</taxon>
        <taxon>Shewanellaceae</taxon>
        <taxon>Shewanella</taxon>
    </lineage>
</organism>
<dbReference type="InterPro" id="IPR000847">
    <property type="entry name" value="LysR_HTH_N"/>
</dbReference>
<dbReference type="eggNOG" id="COG0583">
    <property type="taxonomic scope" value="Bacteria"/>
</dbReference>
<dbReference type="EMBL" id="CP000681">
    <property type="protein sequence ID" value="ABP77211.1"/>
    <property type="molecule type" value="Genomic_DNA"/>
</dbReference>
<dbReference type="AlphaFoldDB" id="A4YB78"/>
<keyword evidence="2" id="KW-0805">Transcription regulation</keyword>
<accession>A4YB78</accession>
<dbReference type="PRINTS" id="PR00039">
    <property type="entry name" value="HTHLYSR"/>
</dbReference>
<evidence type="ECO:0000256" key="2">
    <source>
        <dbReference type="ARBA" id="ARBA00023015"/>
    </source>
</evidence>
<evidence type="ECO:0000313" key="6">
    <source>
        <dbReference type="EMBL" id="ABP77211.1"/>
    </source>
</evidence>
<dbReference type="Pfam" id="PF00126">
    <property type="entry name" value="HTH_1"/>
    <property type="match status" value="1"/>
</dbReference>
<comment type="similarity">
    <text evidence="1">Belongs to the LysR transcriptional regulatory family.</text>
</comment>
<dbReference type="GO" id="GO:0003700">
    <property type="term" value="F:DNA-binding transcription factor activity"/>
    <property type="evidence" value="ECO:0007669"/>
    <property type="project" value="InterPro"/>
</dbReference>
<dbReference type="GO" id="GO:0006351">
    <property type="term" value="P:DNA-templated transcription"/>
    <property type="evidence" value="ECO:0007669"/>
    <property type="project" value="TreeGrafter"/>
</dbReference>
<dbReference type="STRING" id="319224.Sputcn32_3502"/>